<evidence type="ECO:0000313" key="2">
    <source>
        <dbReference type="Proteomes" id="UP001495147"/>
    </source>
</evidence>
<dbReference type="EMBL" id="JBDPZD010000002">
    <property type="protein sequence ID" value="MEO3691184.1"/>
    <property type="molecule type" value="Genomic_DNA"/>
</dbReference>
<dbReference type="Pfam" id="PF11943">
    <property type="entry name" value="DUF3460"/>
    <property type="match status" value="1"/>
</dbReference>
<dbReference type="RefSeq" id="WP_347704027.1">
    <property type="nucleotide sequence ID" value="NZ_JBDPZD010000002.1"/>
</dbReference>
<evidence type="ECO:0000313" key="1">
    <source>
        <dbReference type="EMBL" id="MEO3691184.1"/>
    </source>
</evidence>
<organism evidence="1 2">
    <name type="scientific">Roseateles paludis</name>
    <dbReference type="NCBI Taxonomy" id="3145238"/>
    <lineage>
        <taxon>Bacteria</taxon>
        <taxon>Pseudomonadati</taxon>
        <taxon>Pseudomonadota</taxon>
        <taxon>Betaproteobacteria</taxon>
        <taxon>Burkholderiales</taxon>
        <taxon>Sphaerotilaceae</taxon>
        <taxon>Roseateles</taxon>
    </lineage>
</organism>
<gene>
    <name evidence="1" type="ORF">ABDJ85_06850</name>
</gene>
<dbReference type="InterPro" id="IPR021853">
    <property type="entry name" value="DUF3460"/>
</dbReference>
<reference evidence="1 2" key="1">
    <citation type="submission" date="2024-05" db="EMBL/GenBank/DDBJ databases">
        <title>Roseateles sp. DJS-2-20 16S ribosomal RNA gene Genome sequencing and assembly.</title>
        <authorList>
            <person name="Woo H."/>
        </authorList>
    </citation>
    <scope>NUCLEOTIDE SEQUENCE [LARGE SCALE GENOMIC DNA]</scope>
    <source>
        <strain evidence="1 2">DJS-2-20</strain>
    </source>
</reference>
<keyword evidence="2" id="KW-1185">Reference proteome</keyword>
<comment type="caution">
    <text evidence="1">The sequence shown here is derived from an EMBL/GenBank/DDBJ whole genome shotgun (WGS) entry which is preliminary data.</text>
</comment>
<protein>
    <submittedName>
        <fullName evidence="1">DUF3460 family protein</fullName>
    </submittedName>
</protein>
<dbReference type="Proteomes" id="UP001495147">
    <property type="component" value="Unassembled WGS sequence"/>
</dbReference>
<sequence>MPLFWKPYTSEVTNFIADLKKARPTLEEEQRAGRALLWDKPQDREAQAGFREARVAQKPYVYQTDASHE</sequence>
<name>A0ABV0G0C5_9BURK</name>
<accession>A0ABV0G0C5</accession>
<proteinExistence type="predicted"/>